<evidence type="ECO:0000313" key="2">
    <source>
        <dbReference type="EMBL" id="OGN13695.1"/>
    </source>
</evidence>
<protein>
    <recommendedName>
        <fullName evidence="1">Glycosyltransferase 2-like domain-containing protein</fullName>
    </recommendedName>
</protein>
<dbReference type="InterPro" id="IPR001173">
    <property type="entry name" value="Glyco_trans_2-like"/>
</dbReference>
<proteinExistence type="predicted"/>
<feature type="domain" description="Glycosyltransferase 2-like" evidence="1">
    <location>
        <begin position="3"/>
        <end position="124"/>
    </location>
</feature>
<name>A0A1F8FKQ9_9BACT</name>
<organism evidence="2 3">
    <name type="scientific">Candidatus Yanofskybacteria bacterium RIFCSPHIGHO2_02_FULL_43_22</name>
    <dbReference type="NCBI Taxonomy" id="1802681"/>
    <lineage>
        <taxon>Bacteria</taxon>
        <taxon>Candidatus Yanofskyibacteriota</taxon>
    </lineage>
</organism>
<dbReference type="AlphaFoldDB" id="A0A1F8FKQ9"/>
<evidence type="ECO:0000313" key="3">
    <source>
        <dbReference type="Proteomes" id="UP000176581"/>
    </source>
</evidence>
<accession>A0A1F8FKQ9</accession>
<dbReference type="CDD" id="cd04186">
    <property type="entry name" value="GT_2_like_c"/>
    <property type="match status" value="1"/>
</dbReference>
<dbReference type="PANTHER" id="PTHR43179:SF7">
    <property type="entry name" value="RHAMNOSYLTRANSFERASE WBBL"/>
    <property type="match status" value="1"/>
</dbReference>
<evidence type="ECO:0000259" key="1">
    <source>
        <dbReference type="Pfam" id="PF00535"/>
    </source>
</evidence>
<comment type="caution">
    <text evidence="2">The sequence shown here is derived from an EMBL/GenBank/DDBJ whole genome shotgun (WGS) entry which is preliminary data.</text>
</comment>
<gene>
    <name evidence="2" type="ORF">A3J47_02355</name>
</gene>
<dbReference type="EMBL" id="MGJV01000037">
    <property type="protein sequence ID" value="OGN13695.1"/>
    <property type="molecule type" value="Genomic_DNA"/>
</dbReference>
<sequence>MTSVVIINYKNPPLLRLCLSSLKRVLSANFKHEILVVDITSTPETRNVVKEFSGVKIVAFQDNIGYTKGVNEGIKASSGGYVLILNPDVIPTARSIEDLTSYMATNTDTGLAGPRLLNFDGSTQSSCFRYYTPLTILCRRSPLGRTPFGKKVLAKFMMTDKNLNEPAETEWLMGSAVMVSRKAADKVGLLDEKFFLYMSDVDWARRFWENGFKVAYYPHSEMYHYHKRESKGHFGLFDIFMNKQSRLHITDALRYFRKYGI</sequence>
<dbReference type="InterPro" id="IPR029044">
    <property type="entry name" value="Nucleotide-diphossugar_trans"/>
</dbReference>
<dbReference type="Pfam" id="PF00535">
    <property type="entry name" value="Glycos_transf_2"/>
    <property type="match status" value="1"/>
</dbReference>
<reference evidence="2 3" key="1">
    <citation type="journal article" date="2016" name="Nat. Commun.">
        <title>Thousands of microbial genomes shed light on interconnected biogeochemical processes in an aquifer system.</title>
        <authorList>
            <person name="Anantharaman K."/>
            <person name="Brown C.T."/>
            <person name="Hug L.A."/>
            <person name="Sharon I."/>
            <person name="Castelle C.J."/>
            <person name="Probst A.J."/>
            <person name="Thomas B.C."/>
            <person name="Singh A."/>
            <person name="Wilkins M.J."/>
            <person name="Karaoz U."/>
            <person name="Brodie E.L."/>
            <person name="Williams K.H."/>
            <person name="Hubbard S.S."/>
            <person name="Banfield J.F."/>
        </authorList>
    </citation>
    <scope>NUCLEOTIDE SEQUENCE [LARGE SCALE GENOMIC DNA]</scope>
</reference>
<dbReference type="SUPFAM" id="SSF53448">
    <property type="entry name" value="Nucleotide-diphospho-sugar transferases"/>
    <property type="match status" value="1"/>
</dbReference>
<dbReference type="Gene3D" id="3.90.550.10">
    <property type="entry name" value="Spore Coat Polysaccharide Biosynthesis Protein SpsA, Chain A"/>
    <property type="match status" value="1"/>
</dbReference>
<dbReference type="PANTHER" id="PTHR43179">
    <property type="entry name" value="RHAMNOSYLTRANSFERASE WBBL"/>
    <property type="match status" value="1"/>
</dbReference>
<dbReference type="Proteomes" id="UP000176581">
    <property type="component" value="Unassembled WGS sequence"/>
</dbReference>